<feature type="domain" description="Chalcone/stilbene synthase N-terminal" evidence="4">
    <location>
        <begin position="215"/>
        <end position="267"/>
    </location>
</feature>
<dbReference type="InterPro" id="IPR016039">
    <property type="entry name" value="Thiolase-like"/>
</dbReference>
<dbReference type="InterPro" id="IPR037176">
    <property type="entry name" value="Osmotin/thaumatin-like_sf"/>
</dbReference>
<dbReference type="Pfam" id="PF00314">
    <property type="entry name" value="Thaumatin"/>
    <property type="match status" value="1"/>
</dbReference>
<sequence length="396" mass="42989">MENRLQLRQKRQWYMPDGACGTSLKCSAADQAPASLAEFTLAALDFYDVSLVDGFKLPISVTPIHGNGNCSVAGCDADLRINCPSELSVKSKGKAIACRSACDVFNTDEYCCRGVYGNPVVCQPAYCSKKFKESCPIAYSYAYDDPTSIFTCSGTDYVISFCSSRDQQVCTYHNNKLVCGRSTGGSQGLKSFVGRWMVVMLAGLLLGQQLFVSLKISQKTIFTLAFLLFALRTKQCFHAPSDTHLDILVGSAIFADGAAAVIVGAYPDIVTEKPFFQVVASSQTTIPDSENGIVGHDWNSLFYIVHPGGPAVLKGLEEKLGLEKEKLRASRHVLSEYRNMWSPSVFFILDEMRKNSFEEGKATTGEGLDLGVMFGLGPGLTAEGILLRSVAIGSNR</sequence>
<dbReference type="Pfam" id="PF02797">
    <property type="entry name" value="Chal_sti_synt_C"/>
    <property type="match status" value="1"/>
</dbReference>
<name>B9RJ48_RICCO</name>
<dbReference type="InterPro" id="IPR011141">
    <property type="entry name" value="Polyketide_synthase_type-III"/>
</dbReference>
<organism evidence="6 7">
    <name type="scientific">Ricinus communis</name>
    <name type="common">Castor bean</name>
    <dbReference type="NCBI Taxonomy" id="3988"/>
    <lineage>
        <taxon>Eukaryota</taxon>
        <taxon>Viridiplantae</taxon>
        <taxon>Streptophyta</taxon>
        <taxon>Embryophyta</taxon>
        <taxon>Tracheophyta</taxon>
        <taxon>Spermatophyta</taxon>
        <taxon>Magnoliopsida</taxon>
        <taxon>eudicotyledons</taxon>
        <taxon>Gunneridae</taxon>
        <taxon>Pentapetalae</taxon>
        <taxon>rosids</taxon>
        <taxon>fabids</taxon>
        <taxon>Malpighiales</taxon>
        <taxon>Euphorbiaceae</taxon>
        <taxon>Acalyphoideae</taxon>
        <taxon>Acalypheae</taxon>
        <taxon>Ricinus</taxon>
    </lineage>
</organism>
<dbReference type="AlphaFoldDB" id="B9RJ48"/>
<dbReference type="PANTHER" id="PTHR11877">
    <property type="entry name" value="HYDROXYMETHYLGLUTARYL-COA SYNTHASE"/>
    <property type="match status" value="1"/>
</dbReference>
<evidence type="ECO:0000256" key="1">
    <source>
        <dbReference type="ARBA" id="ARBA00005531"/>
    </source>
</evidence>
<dbReference type="PROSITE" id="PS51367">
    <property type="entry name" value="THAUMATIN_2"/>
    <property type="match status" value="1"/>
</dbReference>
<dbReference type="GO" id="GO:0006952">
    <property type="term" value="P:defense response"/>
    <property type="evidence" value="ECO:0000318"/>
    <property type="project" value="GO_Central"/>
</dbReference>
<gene>
    <name evidence="6" type="ORF">RCOM_1031190</name>
</gene>
<dbReference type="InterPro" id="IPR012328">
    <property type="entry name" value="Chalcone/stilbene_synt_C"/>
</dbReference>
<comment type="similarity">
    <text evidence="2">Belongs to the thaumatin family.</text>
</comment>
<dbReference type="SUPFAM" id="SSF53901">
    <property type="entry name" value="Thiolase-like"/>
    <property type="match status" value="2"/>
</dbReference>
<dbReference type="SMART" id="SM00205">
    <property type="entry name" value="THN"/>
    <property type="match status" value="1"/>
</dbReference>
<comment type="similarity">
    <text evidence="1 3">Belongs to the thiolase-like superfamily. Chalcone/stilbene synthases family.</text>
</comment>
<keyword evidence="7" id="KW-1185">Reference proteome</keyword>
<keyword evidence="3 6" id="KW-0012">Acyltransferase</keyword>
<evidence type="ECO:0000259" key="4">
    <source>
        <dbReference type="Pfam" id="PF00195"/>
    </source>
</evidence>
<dbReference type="Gene3D" id="2.60.110.10">
    <property type="entry name" value="Thaumatin"/>
    <property type="match status" value="1"/>
</dbReference>
<proteinExistence type="inferred from homology"/>
<dbReference type="EMBL" id="EQ973783">
    <property type="protein sequence ID" value="EEF48350.1"/>
    <property type="molecule type" value="Genomic_DNA"/>
</dbReference>
<dbReference type="eggNOG" id="ENOG502QVGZ">
    <property type="taxonomic scope" value="Eukaryota"/>
</dbReference>
<dbReference type="PRINTS" id="PR00347">
    <property type="entry name" value="THAUMATIN"/>
</dbReference>
<dbReference type="PANTHER" id="PTHR11877:SF57">
    <property type="entry name" value="CHALCONE SYNTHASE"/>
    <property type="match status" value="1"/>
</dbReference>
<evidence type="ECO:0000256" key="3">
    <source>
        <dbReference type="RuleBase" id="RU003633"/>
    </source>
</evidence>
<feature type="domain" description="Chalcone/stilbene synthase C-terminal" evidence="5">
    <location>
        <begin position="295"/>
        <end position="390"/>
    </location>
</feature>
<dbReference type="Proteomes" id="UP000008311">
    <property type="component" value="Unassembled WGS sequence"/>
</dbReference>
<dbReference type="Pfam" id="PF00195">
    <property type="entry name" value="Chal_sti_synt_N"/>
    <property type="match status" value="1"/>
</dbReference>
<protein>
    <submittedName>
        <fullName evidence="6">Naringenin-chalcone synthase, putative</fullName>
        <ecNumber evidence="6">2.3.1.74</ecNumber>
    </submittedName>
</protein>
<accession>B9RJ48</accession>
<dbReference type="SUPFAM" id="SSF49870">
    <property type="entry name" value="Osmotin, thaumatin-like protein"/>
    <property type="match status" value="1"/>
</dbReference>
<dbReference type="InterPro" id="IPR001938">
    <property type="entry name" value="Thaumatin"/>
</dbReference>
<dbReference type="GO" id="GO:0016210">
    <property type="term" value="F:naringenin-chalcone synthase activity"/>
    <property type="evidence" value="ECO:0007669"/>
    <property type="project" value="UniProtKB-EC"/>
</dbReference>
<evidence type="ECO:0000313" key="6">
    <source>
        <dbReference type="EMBL" id="EEF48350.1"/>
    </source>
</evidence>
<evidence type="ECO:0000259" key="5">
    <source>
        <dbReference type="Pfam" id="PF02797"/>
    </source>
</evidence>
<reference evidence="7" key="1">
    <citation type="journal article" date="2010" name="Nat. Biotechnol.">
        <title>Draft genome sequence of the oilseed species Ricinus communis.</title>
        <authorList>
            <person name="Chan A.P."/>
            <person name="Crabtree J."/>
            <person name="Zhao Q."/>
            <person name="Lorenzi H."/>
            <person name="Orvis J."/>
            <person name="Puiu D."/>
            <person name="Melake-Berhan A."/>
            <person name="Jones K.M."/>
            <person name="Redman J."/>
            <person name="Chen G."/>
            <person name="Cahoon E.B."/>
            <person name="Gedil M."/>
            <person name="Stanke M."/>
            <person name="Haas B.J."/>
            <person name="Wortman J.R."/>
            <person name="Fraser-Liggett C.M."/>
            <person name="Ravel J."/>
            <person name="Rabinowicz P.D."/>
        </authorList>
    </citation>
    <scope>NUCLEOTIDE SEQUENCE [LARGE SCALE GENOMIC DNA]</scope>
    <source>
        <strain evidence="7">cv. Hale</strain>
    </source>
</reference>
<dbReference type="InParanoid" id="B9RJ48"/>
<dbReference type="Gene3D" id="3.40.47.10">
    <property type="match status" value="2"/>
</dbReference>
<evidence type="ECO:0000256" key="2">
    <source>
        <dbReference type="ARBA" id="ARBA00010607"/>
    </source>
</evidence>
<evidence type="ECO:0000313" key="7">
    <source>
        <dbReference type="Proteomes" id="UP000008311"/>
    </source>
</evidence>
<keyword evidence="3 6" id="KW-0808">Transferase</keyword>
<dbReference type="STRING" id="3988.B9RJ48"/>
<dbReference type="EC" id="2.3.1.74" evidence="6"/>
<dbReference type="InterPro" id="IPR001099">
    <property type="entry name" value="Chalcone/stilbene_synt_N"/>
</dbReference>